<reference evidence="2" key="1">
    <citation type="submission" date="2017-02" db="EMBL/GenBank/DDBJ databases">
        <authorList>
            <person name="Varghese N."/>
            <person name="Submissions S."/>
        </authorList>
    </citation>
    <scope>NUCLEOTIDE SEQUENCE [LARGE SCALE GENOMIC DNA]</scope>
    <source>
        <strain evidence="2">DSM 22224</strain>
    </source>
</reference>
<dbReference type="Pfam" id="PF11009">
    <property type="entry name" value="BrxC"/>
    <property type="match status" value="1"/>
</dbReference>
<dbReference type="OrthoDB" id="677051at2"/>
<dbReference type="SUPFAM" id="SSF52833">
    <property type="entry name" value="Thioredoxin-like"/>
    <property type="match status" value="1"/>
</dbReference>
<dbReference type="InterPro" id="IPR022551">
    <property type="entry name" value="BrxC"/>
</dbReference>
<evidence type="ECO:0000313" key="2">
    <source>
        <dbReference type="Proteomes" id="UP000190367"/>
    </source>
</evidence>
<dbReference type="AlphaFoldDB" id="A0A1T4TLT5"/>
<dbReference type="NCBIfam" id="TIGR04019">
    <property type="entry name" value="B_thiol_YtxJ"/>
    <property type="match status" value="1"/>
</dbReference>
<accession>A0A1T4TLT5</accession>
<name>A0A1T4TLT5_9BACT</name>
<protein>
    <submittedName>
        <fullName evidence="1">Bacillithiol system protein YtxJ</fullName>
    </submittedName>
</protein>
<dbReference type="InterPro" id="IPR036249">
    <property type="entry name" value="Thioredoxin-like_sf"/>
</dbReference>
<sequence length="110" mass="12394">MNWKTLTSEEQLQEINEASALQPVVIFKHSTRCSISSMAKSRLERAAAPEGLTFYYLDLLAHRDLSGKIAHRYQVPHESPQILLIRNGACIYDESHTGITMDEIADHLNG</sequence>
<evidence type="ECO:0000313" key="1">
    <source>
        <dbReference type="EMBL" id="SKA41337.1"/>
    </source>
</evidence>
<organism evidence="1 2">
    <name type="scientific">Chitinophaga eiseniae</name>
    <dbReference type="NCBI Taxonomy" id="634771"/>
    <lineage>
        <taxon>Bacteria</taxon>
        <taxon>Pseudomonadati</taxon>
        <taxon>Bacteroidota</taxon>
        <taxon>Chitinophagia</taxon>
        <taxon>Chitinophagales</taxon>
        <taxon>Chitinophagaceae</taxon>
        <taxon>Chitinophaga</taxon>
    </lineage>
</organism>
<dbReference type="EMBL" id="FUWZ01000005">
    <property type="protein sequence ID" value="SKA41337.1"/>
    <property type="molecule type" value="Genomic_DNA"/>
</dbReference>
<dbReference type="Gene3D" id="3.40.30.10">
    <property type="entry name" value="Glutaredoxin"/>
    <property type="match status" value="1"/>
</dbReference>
<proteinExistence type="predicted"/>
<dbReference type="STRING" id="634771.SAMN04488128_105419"/>
<dbReference type="RefSeq" id="WP_078672217.1">
    <property type="nucleotide sequence ID" value="NZ_FUWZ01000005.1"/>
</dbReference>
<gene>
    <name evidence="1" type="ORF">SAMN04488128_105419</name>
</gene>
<dbReference type="Proteomes" id="UP000190367">
    <property type="component" value="Unassembled WGS sequence"/>
</dbReference>
<keyword evidence="2" id="KW-1185">Reference proteome</keyword>